<name>A0ABD0M007_9CAEN</name>
<sequence length="118" mass="13159">MFLYCRTSQELRAITASSTSSTITAPSTHSAIAAPFTQRFCRPIHTQHYRGPINSQSYRGSIKSQRYRGPNLPERPCSSFGVYRRTAWTPEGGLQQKVLCTVAGSAEQNWSIGLTILY</sequence>
<gene>
    <name evidence="1" type="ORF">BaRGS_00004095</name>
</gene>
<evidence type="ECO:0000313" key="2">
    <source>
        <dbReference type="Proteomes" id="UP001519460"/>
    </source>
</evidence>
<protein>
    <submittedName>
        <fullName evidence="1">Uncharacterized protein</fullName>
    </submittedName>
</protein>
<keyword evidence="2" id="KW-1185">Reference proteome</keyword>
<dbReference type="Proteomes" id="UP001519460">
    <property type="component" value="Unassembled WGS sequence"/>
</dbReference>
<proteinExistence type="predicted"/>
<reference evidence="1 2" key="1">
    <citation type="journal article" date="2023" name="Sci. Data">
        <title>Genome assembly of the Korean intertidal mud-creeper Batillaria attramentaria.</title>
        <authorList>
            <person name="Patra A.K."/>
            <person name="Ho P.T."/>
            <person name="Jun S."/>
            <person name="Lee S.J."/>
            <person name="Kim Y."/>
            <person name="Won Y.J."/>
        </authorList>
    </citation>
    <scope>NUCLEOTIDE SEQUENCE [LARGE SCALE GENOMIC DNA]</scope>
    <source>
        <strain evidence="1">Wonlab-2016</strain>
    </source>
</reference>
<evidence type="ECO:0000313" key="1">
    <source>
        <dbReference type="EMBL" id="KAK7504609.1"/>
    </source>
</evidence>
<accession>A0ABD0M007</accession>
<dbReference type="EMBL" id="JACVVK020000014">
    <property type="protein sequence ID" value="KAK7504609.1"/>
    <property type="molecule type" value="Genomic_DNA"/>
</dbReference>
<comment type="caution">
    <text evidence="1">The sequence shown here is derived from an EMBL/GenBank/DDBJ whole genome shotgun (WGS) entry which is preliminary data.</text>
</comment>
<organism evidence="1 2">
    <name type="scientific">Batillaria attramentaria</name>
    <dbReference type="NCBI Taxonomy" id="370345"/>
    <lineage>
        <taxon>Eukaryota</taxon>
        <taxon>Metazoa</taxon>
        <taxon>Spiralia</taxon>
        <taxon>Lophotrochozoa</taxon>
        <taxon>Mollusca</taxon>
        <taxon>Gastropoda</taxon>
        <taxon>Caenogastropoda</taxon>
        <taxon>Sorbeoconcha</taxon>
        <taxon>Cerithioidea</taxon>
        <taxon>Batillariidae</taxon>
        <taxon>Batillaria</taxon>
    </lineage>
</organism>
<dbReference type="AlphaFoldDB" id="A0ABD0M007"/>